<dbReference type="PANTHER" id="PTHR22683">
    <property type="entry name" value="SPORULATION PROTEIN RELATED"/>
    <property type="match status" value="1"/>
</dbReference>
<dbReference type="RefSeq" id="WP_154617221.1">
    <property type="nucleotide sequence ID" value="NZ_JADFAY010000012.1"/>
</dbReference>
<feature type="binding site" evidence="4">
    <location>
        <begin position="27"/>
        <end position="34"/>
    </location>
    <ligand>
        <name>ATP</name>
        <dbReference type="ChEBI" id="CHEBI:30616"/>
    </ligand>
</feature>
<dbReference type="EMBL" id="WLXI01000027">
    <property type="protein sequence ID" value="MTD01197.1"/>
    <property type="molecule type" value="Genomic_DNA"/>
</dbReference>
<name>A0A6L6G7S6_STRUB</name>
<dbReference type="Pfam" id="PF01580">
    <property type="entry name" value="FtsK_SpoIIIE"/>
    <property type="match status" value="1"/>
</dbReference>
<dbReference type="PROSITE" id="PS50901">
    <property type="entry name" value="FTSK"/>
    <property type="match status" value="1"/>
</dbReference>
<keyword evidence="2 4" id="KW-0067">ATP-binding</keyword>
<dbReference type="AlphaFoldDB" id="A0A6L6G7S6"/>
<sequence>MSKYSQIKIDSQFLWNWPKVPHVQISGTTGSGKTVLIYYLLLSFLERGSFLSIVDPKRGDLASLGKYLNPSNGEVAFEPNQIAKILRSTVELMNERYSKYFMSNTSIGLNFVDLNLRPHIIIIDEILALMEEDTKVGKECERYIKQLILKGRQAGIQVIIATQRLSADALDPAIRENCGLRISLGKMQAESYKMALGMSSKNLPNANLGVGKGYIYMDGMNWGTPKPFNAPILDLKKLNLPKIFFELQHIHHYFDE</sequence>
<comment type="caution">
    <text evidence="5">The sequence shown here is derived from an EMBL/GenBank/DDBJ whole genome shotgun (WGS) entry which is preliminary data.</text>
</comment>
<dbReference type="InterPro" id="IPR002543">
    <property type="entry name" value="FtsK_dom"/>
</dbReference>
<evidence type="ECO:0000313" key="6">
    <source>
        <dbReference type="Proteomes" id="UP000483839"/>
    </source>
</evidence>
<dbReference type="InterPro" id="IPR050206">
    <property type="entry name" value="FtsK/SpoIIIE/SftA"/>
</dbReference>
<keyword evidence="1 4" id="KW-0547">Nucleotide-binding</keyword>
<dbReference type="GO" id="GO:0005524">
    <property type="term" value="F:ATP binding"/>
    <property type="evidence" value="ECO:0007669"/>
    <property type="project" value="UniProtKB-UniRule"/>
</dbReference>
<dbReference type="SMART" id="SM00382">
    <property type="entry name" value="AAA"/>
    <property type="match status" value="1"/>
</dbReference>
<dbReference type="InterPro" id="IPR003593">
    <property type="entry name" value="AAA+_ATPase"/>
</dbReference>
<dbReference type="SUPFAM" id="SSF52540">
    <property type="entry name" value="P-loop containing nucleoside triphosphate hydrolases"/>
    <property type="match status" value="1"/>
</dbReference>
<dbReference type="CDD" id="cd01127">
    <property type="entry name" value="TrwB_TraG_TraD_VirD4"/>
    <property type="match status" value="1"/>
</dbReference>
<evidence type="ECO:0000256" key="3">
    <source>
        <dbReference type="ARBA" id="ARBA00045564"/>
    </source>
</evidence>
<accession>A0A6L6G7S6</accession>
<protein>
    <submittedName>
        <fullName evidence="5">AAA family ATPase</fullName>
    </submittedName>
</protein>
<gene>
    <name evidence="5" type="ORF">GKS16_02715</name>
</gene>
<proteinExistence type="predicted"/>
<evidence type="ECO:0000313" key="5">
    <source>
        <dbReference type="EMBL" id="MTD01197.1"/>
    </source>
</evidence>
<evidence type="ECO:0000256" key="2">
    <source>
        <dbReference type="ARBA" id="ARBA00022840"/>
    </source>
</evidence>
<dbReference type="Proteomes" id="UP000483839">
    <property type="component" value="Unassembled WGS sequence"/>
</dbReference>
<dbReference type="GO" id="GO:0003677">
    <property type="term" value="F:DNA binding"/>
    <property type="evidence" value="ECO:0007669"/>
    <property type="project" value="InterPro"/>
</dbReference>
<reference evidence="5 6" key="1">
    <citation type="submission" date="2019-11" db="EMBL/GenBank/DDBJ databases">
        <title>Streptococcus uberis isolated from clinical mastitis cases on a southeastern Queensland dairy.</title>
        <authorList>
            <person name="Workentine M.L."/>
            <person name="Price R."/>
            <person name="Olchowy T."/>
        </authorList>
    </citation>
    <scope>NUCLEOTIDE SEQUENCE [LARGE SCALE GENOMIC DNA]</scope>
    <source>
        <strain evidence="5 6">OLC4459-A17</strain>
    </source>
</reference>
<evidence type="ECO:0000256" key="4">
    <source>
        <dbReference type="PROSITE-ProRule" id="PRU00289"/>
    </source>
</evidence>
<dbReference type="PANTHER" id="PTHR22683:SF47">
    <property type="entry name" value="FTSK DOMAIN-CONTAINING PROTEIN YDCQ"/>
    <property type="match status" value="1"/>
</dbReference>
<organism evidence="5 6">
    <name type="scientific">Streptococcus uberis</name>
    <dbReference type="NCBI Taxonomy" id="1349"/>
    <lineage>
        <taxon>Bacteria</taxon>
        <taxon>Bacillati</taxon>
        <taxon>Bacillota</taxon>
        <taxon>Bacilli</taxon>
        <taxon>Lactobacillales</taxon>
        <taxon>Streptococcaceae</taxon>
        <taxon>Streptococcus</taxon>
    </lineage>
</organism>
<evidence type="ECO:0000256" key="1">
    <source>
        <dbReference type="ARBA" id="ARBA00022741"/>
    </source>
</evidence>
<dbReference type="Gene3D" id="3.40.50.300">
    <property type="entry name" value="P-loop containing nucleotide triphosphate hydrolases"/>
    <property type="match status" value="1"/>
</dbReference>
<dbReference type="InterPro" id="IPR027417">
    <property type="entry name" value="P-loop_NTPase"/>
</dbReference>
<comment type="function">
    <text evidence="3">Essential cell division protein that coordinates cell division and chromosome segregation. The N-terminus is involved in assembly of the cell-division machinery. The C-terminus functions as a DNA motor that moves dsDNA in an ATP-dependent manner towards the difSL recombination site, which is located within the replication terminus region. Required for activation of the XerS recombinase, allowing activation of chromosome unlinking by recombination.</text>
</comment>